<protein>
    <submittedName>
        <fullName evidence="5">Kelch-like protein 2 isoform X1</fullName>
    </submittedName>
</protein>
<organism evidence="4 5">
    <name type="scientific">Hydra vulgaris</name>
    <name type="common">Hydra</name>
    <name type="synonym">Hydra attenuata</name>
    <dbReference type="NCBI Taxonomy" id="6087"/>
    <lineage>
        <taxon>Eukaryota</taxon>
        <taxon>Metazoa</taxon>
        <taxon>Cnidaria</taxon>
        <taxon>Hydrozoa</taxon>
        <taxon>Hydroidolina</taxon>
        <taxon>Anthoathecata</taxon>
        <taxon>Aplanulata</taxon>
        <taxon>Hydridae</taxon>
        <taxon>Hydra</taxon>
    </lineage>
</organism>
<dbReference type="InterPro" id="IPR000210">
    <property type="entry name" value="BTB/POZ_dom"/>
</dbReference>
<dbReference type="Pfam" id="PF01344">
    <property type="entry name" value="Kelch_1"/>
    <property type="match status" value="6"/>
</dbReference>
<dbReference type="InterPro" id="IPR017096">
    <property type="entry name" value="BTB-kelch_protein"/>
</dbReference>
<evidence type="ECO:0000256" key="2">
    <source>
        <dbReference type="ARBA" id="ARBA00022737"/>
    </source>
</evidence>
<dbReference type="GeneID" id="136071937"/>
<name>A0ABM4BXB7_HYDVU</name>
<keyword evidence="2" id="KW-0677">Repeat</keyword>
<dbReference type="PANTHER" id="PTHR24412">
    <property type="entry name" value="KELCH PROTEIN"/>
    <property type="match status" value="1"/>
</dbReference>
<dbReference type="SUPFAM" id="SSF50965">
    <property type="entry name" value="Galactose oxidase, central domain"/>
    <property type="match status" value="1"/>
</dbReference>
<dbReference type="Proteomes" id="UP001652625">
    <property type="component" value="Chromosome 05"/>
</dbReference>
<dbReference type="RefSeq" id="XP_065653877.1">
    <property type="nucleotide sequence ID" value="XM_065797805.1"/>
</dbReference>
<dbReference type="Pfam" id="PF00651">
    <property type="entry name" value="BTB"/>
    <property type="match status" value="1"/>
</dbReference>
<evidence type="ECO:0000313" key="5">
    <source>
        <dbReference type="RefSeq" id="XP_065653877.1"/>
    </source>
</evidence>
<dbReference type="InterPro" id="IPR006652">
    <property type="entry name" value="Kelch_1"/>
</dbReference>
<sequence>MAFLSHKYTGSCSGFSLPIFKNPLHLTKSFDILYAMWKQNLLCDVTICVGNKSIEAHRAILASSSPYFYAMFTGEMSESKQNCIVLKEVDAYALELLIDYCYSGEVQVTEENVQALLPAASLLQLPDVLAACCDFLKVKLHPTNCLGVMRFADVHNCKELVSAAHLYTEQFFSEVATSEEFLLLENHQLIDFISSDRLKVSSEENVFESVIAWINYDPSQRDQFLPDLMQHVRLPLLARDYLVDRVAAEPLIKKSFACKDFLIEAMKYHLLPRPQRLFLQTPRTRSRIPGIPKILFVVGGQAPKAIPSVECYDLQLERWYSAADMNSRRCRAGVAVLNGVIYAAGGFNGALRVRSVDSYNPQKDEWCSVASMEARRSTLGVAVLNGLLYAVGGFDGTTGLCSCEVYDPITNEWRLLANMGVRRSSVGVGVLNGYIYAVGGYDGASRQCLSSVEKYDPVKNEWQFVADMTVRRSGPGVCVLGGFLYAVGGHDGPHVRKSVEYYNPDAQKWVTVSDMSLARRNAGVAAVDGFLYVVGGDDGTINLSSIEMYCFETDQWSLLPSQMSVGRSYAGVVVIDKSLHFM</sequence>
<dbReference type="PROSITE" id="PS50097">
    <property type="entry name" value="BTB"/>
    <property type="match status" value="1"/>
</dbReference>
<reference evidence="5" key="1">
    <citation type="submission" date="2025-08" db="UniProtKB">
        <authorList>
            <consortium name="RefSeq"/>
        </authorList>
    </citation>
    <scope>IDENTIFICATION</scope>
</reference>
<dbReference type="SUPFAM" id="SSF54695">
    <property type="entry name" value="POZ domain"/>
    <property type="match status" value="1"/>
</dbReference>
<gene>
    <name evidence="5" type="primary">LOC136071937</name>
</gene>
<dbReference type="SMART" id="SM00612">
    <property type="entry name" value="Kelch"/>
    <property type="match status" value="6"/>
</dbReference>
<dbReference type="Gene3D" id="1.25.40.420">
    <property type="match status" value="1"/>
</dbReference>
<dbReference type="InterPro" id="IPR011043">
    <property type="entry name" value="Gal_Oxase/kelch_b-propeller"/>
</dbReference>
<dbReference type="SMART" id="SM00875">
    <property type="entry name" value="BACK"/>
    <property type="match status" value="1"/>
</dbReference>
<evidence type="ECO:0000313" key="4">
    <source>
        <dbReference type="Proteomes" id="UP001652625"/>
    </source>
</evidence>
<dbReference type="SMART" id="SM00225">
    <property type="entry name" value="BTB"/>
    <property type="match status" value="1"/>
</dbReference>
<feature type="domain" description="BTB" evidence="3">
    <location>
        <begin position="43"/>
        <end position="110"/>
    </location>
</feature>
<dbReference type="PANTHER" id="PTHR24412:SF466">
    <property type="entry name" value="RING CANAL KELCH PROTEIN"/>
    <property type="match status" value="1"/>
</dbReference>
<dbReference type="Gene3D" id="2.120.10.80">
    <property type="entry name" value="Kelch-type beta propeller"/>
    <property type="match status" value="1"/>
</dbReference>
<dbReference type="InterPro" id="IPR015915">
    <property type="entry name" value="Kelch-typ_b-propeller"/>
</dbReference>
<dbReference type="Gene3D" id="3.30.710.10">
    <property type="entry name" value="Potassium Channel Kv1.1, Chain A"/>
    <property type="match status" value="1"/>
</dbReference>
<dbReference type="InterPro" id="IPR011705">
    <property type="entry name" value="BACK"/>
</dbReference>
<keyword evidence="4" id="KW-1185">Reference proteome</keyword>
<keyword evidence="1" id="KW-0880">Kelch repeat</keyword>
<dbReference type="PIRSF" id="PIRSF037037">
    <property type="entry name" value="Kelch-like_protein_gigaxonin"/>
    <property type="match status" value="1"/>
</dbReference>
<dbReference type="Pfam" id="PF07707">
    <property type="entry name" value="BACK"/>
    <property type="match status" value="1"/>
</dbReference>
<evidence type="ECO:0000259" key="3">
    <source>
        <dbReference type="PROSITE" id="PS50097"/>
    </source>
</evidence>
<accession>A0ABM4BXB7</accession>
<dbReference type="InterPro" id="IPR011333">
    <property type="entry name" value="SKP1/BTB/POZ_sf"/>
</dbReference>
<evidence type="ECO:0000256" key="1">
    <source>
        <dbReference type="ARBA" id="ARBA00022441"/>
    </source>
</evidence>
<proteinExistence type="predicted"/>